<dbReference type="Proteomes" id="UP001448858">
    <property type="component" value="Chromosome"/>
</dbReference>
<accession>A0ABZ2ZXZ2</accession>
<organism evidence="1 2">
    <name type="scientific">Arthrobacter citreus</name>
    <dbReference type="NCBI Taxonomy" id="1670"/>
    <lineage>
        <taxon>Bacteria</taxon>
        <taxon>Bacillati</taxon>
        <taxon>Actinomycetota</taxon>
        <taxon>Actinomycetes</taxon>
        <taxon>Micrococcales</taxon>
        <taxon>Micrococcaceae</taxon>
        <taxon>Arthrobacter</taxon>
    </lineage>
</organism>
<keyword evidence="2" id="KW-1185">Reference proteome</keyword>
<dbReference type="EMBL" id="CP151657">
    <property type="protein sequence ID" value="WZP16276.1"/>
    <property type="molecule type" value="Genomic_DNA"/>
</dbReference>
<dbReference type="RefSeq" id="WP_342023916.1">
    <property type="nucleotide sequence ID" value="NZ_CP151657.1"/>
</dbReference>
<sequence length="67" mass="5857">MGAGGTLGGALAGTLGGALACVLIGGGLLKEVGAPVGAGAPPAVGPATRAGVSIRSPEPAAAAAALP</sequence>
<name>A0ABZ2ZXZ2_9MICC</name>
<proteinExistence type="predicted"/>
<gene>
    <name evidence="1" type="ORF">AAE021_01405</name>
</gene>
<reference evidence="1 2" key="1">
    <citation type="submission" date="2024-04" db="EMBL/GenBank/DDBJ databases">
        <title>Arthrobacter sp. from Plains bison fecal sample.</title>
        <authorList>
            <person name="Ruzzini A."/>
        </authorList>
    </citation>
    <scope>NUCLEOTIDE SEQUENCE [LARGE SCALE GENOMIC DNA]</scope>
    <source>
        <strain evidence="1 2">EINP1</strain>
    </source>
</reference>
<evidence type="ECO:0000313" key="2">
    <source>
        <dbReference type="Proteomes" id="UP001448858"/>
    </source>
</evidence>
<evidence type="ECO:0000313" key="1">
    <source>
        <dbReference type="EMBL" id="WZP16276.1"/>
    </source>
</evidence>
<protein>
    <submittedName>
        <fullName evidence="1">Uncharacterized protein</fullName>
    </submittedName>
</protein>